<dbReference type="SMART" id="SM00858">
    <property type="entry name" value="SAF"/>
    <property type="match status" value="1"/>
</dbReference>
<reference evidence="3 4" key="1">
    <citation type="submission" date="2023-08" db="EMBL/GenBank/DDBJ databases">
        <title>Genome sequence of Thermaerobacter compostii strain Ins1, a spore-forming filamentous bacterium isolated from a deep geothermal reservoir.</title>
        <authorList>
            <person name="Bregnard D."/>
            <person name="Gonzalez D."/>
            <person name="Junier P."/>
        </authorList>
    </citation>
    <scope>NUCLEOTIDE SEQUENCE [LARGE SCALE GENOMIC DNA]</scope>
    <source>
        <strain evidence="3 4">Ins1</strain>
    </source>
</reference>
<dbReference type="CDD" id="cd11616">
    <property type="entry name" value="SAF_DH_OX_like"/>
    <property type="match status" value="1"/>
</dbReference>
<feature type="region of interest" description="Disordered" evidence="1">
    <location>
        <begin position="425"/>
        <end position="444"/>
    </location>
</feature>
<dbReference type="Pfam" id="PF08666">
    <property type="entry name" value="SAF"/>
    <property type="match status" value="1"/>
</dbReference>
<dbReference type="RefSeq" id="WP_318750377.1">
    <property type="nucleotide sequence ID" value="NZ_CP132508.1"/>
</dbReference>
<dbReference type="EMBL" id="CP132508">
    <property type="protein sequence ID" value="WPD18553.1"/>
    <property type="molecule type" value="Genomic_DNA"/>
</dbReference>
<proteinExistence type="predicted"/>
<dbReference type="Proteomes" id="UP001304683">
    <property type="component" value="Chromosome"/>
</dbReference>
<evidence type="ECO:0000259" key="2">
    <source>
        <dbReference type="SMART" id="SM00858"/>
    </source>
</evidence>
<name>A0ABZ0QM38_9FIRM</name>
<dbReference type="Pfam" id="PF21135">
    <property type="entry name" value="DRL_cat"/>
    <property type="match status" value="1"/>
</dbReference>
<dbReference type="PANTHER" id="PTHR37850:SF2">
    <property type="entry name" value="SAF DOMAIN PROTEIN"/>
    <property type="match status" value="1"/>
</dbReference>
<sequence>MLNINRHLDDRERVGAPIRVGLVGAGQMGMAFAAQVGRMRGIRLLAVCDLDPARAADALVAAGWARDGIVDLDAGPSPDGERPGVTVAAERLLERPLDAVVEATGDPEAGARVADAAIAAGLHVVMLNAEADATVGPWLAYQAAQRGVVYTGSAGDEPGATKELYDFCDALGFEVLVAGKGKNNPLDPFATPQSVRAEAVRRGMNPKMLASFVDGTKTMVEMTCLANATGLVPDVPGMHGVEADLDTVVDRLRLVSEGGVLNRYGVVEYVRGLAPGVFVIFRAQHPISLETLRYVRLGQGPNFVLYRPYHLTSVETPLSVARAAIYGEPTIAPLGAPVAETVAVAKRDLRPGDRLDGLGGTTVYGLCIEADRARRDQLLPVGLALPGTRVARPVRKGEVLTYGDVEWPSEEPVVLTLRRRQDEHFAAMGPDAHRVPSRTSPPEE</sequence>
<dbReference type="InterPro" id="IPR036291">
    <property type="entry name" value="NAD(P)-bd_dom_sf"/>
</dbReference>
<feature type="domain" description="SAF" evidence="2">
    <location>
        <begin position="340"/>
        <end position="406"/>
    </location>
</feature>
<dbReference type="SUPFAM" id="SSF51735">
    <property type="entry name" value="NAD(P)-binding Rossmann-fold domains"/>
    <property type="match status" value="1"/>
</dbReference>
<gene>
    <name evidence="3" type="ORF">Q5761_09325</name>
</gene>
<dbReference type="Gene3D" id="3.40.50.720">
    <property type="entry name" value="NAD(P)-binding Rossmann-like Domain"/>
    <property type="match status" value="1"/>
</dbReference>
<dbReference type="InterPro" id="IPR013974">
    <property type="entry name" value="SAF"/>
</dbReference>
<evidence type="ECO:0000313" key="4">
    <source>
        <dbReference type="Proteomes" id="UP001304683"/>
    </source>
</evidence>
<organism evidence="3 4">
    <name type="scientific">Thermaerobacter composti</name>
    <dbReference type="NCBI Taxonomy" id="554949"/>
    <lineage>
        <taxon>Bacteria</taxon>
        <taxon>Bacillati</taxon>
        <taxon>Bacillota</taxon>
        <taxon>Clostridia</taxon>
        <taxon>Eubacteriales</taxon>
        <taxon>Clostridiales Family XVII. Incertae Sedis</taxon>
        <taxon>Thermaerobacter</taxon>
    </lineage>
</organism>
<accession>A0ABZ0QM38</accession>
<protein>
    <submittedName>
        <fullName evidence="3">SAF domain-containing protein</fullName>
    </submittedName>
</protein>
<dbReference type="InterPro" id="IPR048423">
    <property type="entry name" value="DRL_cat"/>
</dbReference>
<keyword evidence="4" id="KW-1185">Reference proteome</keyword>
<evidence type="ECO:0000256" key="1">
    <source>
        <dbReference type="SAM" id="MobiDB-lite"/>
    </source>
</evidence>
<dbReference type="PANTHER" id="PTHR37850">
    <property type="entry name" value="STRU PROTEIN"/>
    <property type="match status" value="1"/>
</dbReference>
<evidence type="ECO:0000313" key="3">
    <source>
        <dbReference type="EMBL" id="WPD18553.1"/>
    </source>
</evidence>